<dbReference type="PANTHER" id="PTHR47234">
    <property type="match status" value="1"/>
</dbReference>
<keyword evidence="13" id="KW-1185">Reference proteome</keyword>
<evidence type="ECO:0000256" key="1">
    <source>
        <dbReference type="ARBA" id="ARBA00004571"/>
    </source>
</evidence>
<dbReference type="Pfam" id="PF07715">
    <property type="entry name" value="Plug"/>
    <property type="match status" value="1"/>
</dbReference>
<keyword evidence="7 8" id="KW-0998">Cell outer membrane</keyword>
<dbReference type="InterPro" id="IPR012910">
    <property type="entry name" value="Plug_dom"/>
</dbReference>
<evidence type="ECO:0000256" key="4">
    <source>
        <dbReference type="ARBA" id="ARBA00022692"/>
    </source>
</evidence>
<evidence type="ECO:0000259" key="11">
    <source>
        <dbReference type="Pfam" id="PF07715"/>
    </source>
</evidence>
<evidence type="ECO:0000256" key="3">
    <source>
        <dbReference type="ARBA" id="ARBA00022452"/>
    </source>
</evidence>
<gene>
    <name evidence="12" type="ORF">ACFMB1_17545</name>
</gene>
<evidence type="ECO:0000256" key="8">
    <source>
        <dbReference type="PROSITE-ProRule" id="PRU01360"/>
    </source>
</evidence>
<reference evidence="12 13" key="1">
    <citation type="submission" date="2024-09" db="EMBL/GenBank/DDBJ databases">
        <authorList>
            <person name="Zhang Z.-H."/>
        </authorList>
    </citation>
    <scope>NUCLEOTIDE SEQUENCE [LARGE SCALE GENOMIC DNA]</scope>
    <source>
        <strain evidence="12 13">HHTR114</strain>
    </source>
</reference>
<organism evidence="12 13">
    <name type="scientific">Hyphococcus aureus</name>
    <dbReference type="NCBI Taxonomy" id="2666033"/>
    <lineage>
        <taxon>Bacteria</taxon>
        <taxon>Pseudomonadati</taxon>
        <taxon>Pseudomonadota</taxon>
        <taxon>Alphaproteobacteria</taxon>
        <taxon>Parvularculales</taxon>
        <taxon>Parvularculaceae</taxon>
        <taxon>Hyphococcus</taxon>
    </lineage>
</organism>
<evidence type="ECO:0000259" key="10">
    <source>
        <dbReference type="Pfam" id="PF00593"/>
    </source>
</evidence>
<dbReference type="Proteomes" id="UP001596116">
    <property type="component" value="Unassembled WGS sequence"/>
</dbReference>
<protein>
    <submittedName>
        <fullName evidence="12">TonB-dependent receptor domain-containing protein</fullName>
    </submittedName>
</protein>
<dbReference type="PROSITE" id="PS52016">
    <property type="entry name" value="TONB_DEPENDENT_REC_3"/>
    <property type="match status" value="1"/>
</dbReference>
<evidence type="ECO:0000256" key="7">
    <source>
        <dbReference type="ARBA" id="ARBA00023237"/>
    </source>
</evidence>
<comment type="caution">
    <text evidence="12">The sequence shown here is derived from an EMBL/GenBank/DDBJ whole genome shotgun (WGS) entry which is preliminary data.</text>
</comment>
<dbReference type="SUPFAM" id="SSF56935">
    <property type="entry name" value="Porins"/>
    <property type="match status" value="1"/>
</dbReference>
<evidence type="ECO:0000256" key="2">
    <source>
        <dbReference type="ARBA" id="ARBA00022448"/>
    </source>
</evidence>
<evidence type="ECO:0000313" key="12">
    <source>
        <dbReference type="EMBL" id="MFC6037365.1"/>
    </source>
</evidence>
<dbReference type="InterPro" id="IPR036942">
    <property type="entry name" value="Beta-barrel_TonB_sf"/>
</dbReference>
<dbReference type="Gene3D" id="2.170.130.10">
    <property type="entry name" value="TonB-dependent receptor, plug domain"/>
    <property type="match status" value="1"/>
</dbReference>
<keyword evidence="12" id="KW-0675">Receptor</keyword>
<dbReference type="RefSeq" id="WP_379881239.1">
    <property type="nucleotide sequence ID" value="NZ_JBHPON010000003.1"/>
</dbReference>
<comment type="subcellular location">
    <subcellularLocation>
        <location evidence="1 8">Cell outer membrane</location>
        <topology evidence="1 8">Multi-pass membrane protein</topology>
    </subcellularLocation>
</comment>
<evidence type="ECO:0000313" key="13">
    <source>
        <dbReference type="Proteomes" id="UP001596116"/>
    </source>
</evidence>
<keyword evidence="3 8" id="KW-1134">Transmembrane beta strand</keyword>
<keyword evidence="5 9" id="KW-0798">TonB box</keyword>
<dbReference type="InterPro" id="IPR037066">
    <property type="entry name" value="Plug_dom_sf"/>
</dbReference>
<proteinExistence type="inferred from homology"/>
<sequence length="864" mass="94190">MTGSRISTGLDTPLSSPLELVSRDELTGANRATIGQFVITSTLNSGSFHNNEQSSQSDSTATAFNLRGLGVRSTLVLINGQRQVDTPEPGKKNITMVDVNSLMPSIMVQRLEILKDGAAALYGSEAVAGVVNFITRDKFEGFEIDSNWQRAQFGGKDDVSAQAIWGMQGDRGGVVTAIEFQKRDPNFLDNRFSDRIFNYGATSSFSTPGSFITSAGRVPDPLCGSPALDNLAADLYPGVTGENPVSIIDGDRCIRIFAQGRGYNSKETRLNAMMRAHYDVSDSFETHFEAGVSRGRFQRFTQAVPTAFPRTSRAASTVPVSNPGNVFGEEVVATFQRGILNGNPSVGLREGPGQLETDYFRLNSGFDYRPFESNFLLEGDVTWATSDSLVKRSDVVEERWAAALNGYGGPDCDPAAGMPGVGACGYFNPFASAFLASPGDPEYNDPEVVKWLSPELVQDGRTELFTAELVASTPLFELPGGMLGAAVGFQYRDESWRRYVSEISKYPGFVFQGREVDAEGDRDAISAFFELRAPILESLELSVAGRYEDFGGRLNSFDPKVGVVWQPVDDLTLRASWGTAFRTPSLNQVYGTRIGAVNVTVDPVTGEQDTVQSIEQGGDVDPEESTSYNIGADYNWNGFSFTADFWNYDFTGIAIQLDPELLIQNDPTSPLILRDGTGRPIQITLPIINASSVKTNGVDFKLGYETDLGDWAQLSLKTSTSFVNKYEYQEELNGPLIDGVGYRNETSGVAEPLPRWRGNYTAALNFGPNYNYRAAVTTRLVSTVVDRQNESVDDNFVTVDLALSATLENLLGSGSPDSNTVVRFGVNNLFNEAPPLIIGSLFTFDERSYDGTGRQFVLGLTHKF</sequence>
<dbReference type="EMBL" id="JBHPON010000003">
    <property type="protein sequence ID" value="MFC6037365.1"/>
    <property type="molecule type" value="Genomic_DNA"/>
</dbReference>
<comment type="similarity">
    <text evidence="8 9">Belongs to the TonB-dependent receptor family.</text>
</comment>
<dbReference type="Pfam" id="PF00593">
    <property type="entry name" value="TonB_dep_Rec_b-barrel"/>
    <property type="match status" value="1"/>
</dbReference>
<feature type="domain" description="TonB-dependent receptor-like beta-barrel" evidence="10">
    <location>
        <begin position="351"/>
        <end position="829"/>
    </location>
</feature>
<feature type="domain" description="TonB-dependent receptor plug" evidence="11">
    <location>
        <begin position="48"/>
        <end position="130"/>
    </location>
</feature>
<dbReference type="InterPro" id="IPR000531">
    <property type="entry name" value="Beta-barrel_TonB"/>
</dbReference>
<evidence type="ECO:0000256" key="6">
    <source>
        <dbReference type="ARBA" id="ARBA00023136"/>
    </source>
</evidence>
<keyword evidence="4 8" id="KW-0812">Transmembrane</keyword>
<keyword evidence="2 8" id="KW-0813">Transport</keyword>
<name>A0ABW1L137_9PROT</name>
<evidence type="ECO:0000256" key="5">
    <source>
        <dbReference type="ARBA" id="ARBA00023077"/>
    </source>
</evidence>
<evidence type="ECO:0000256" key="9">
    <source>
        <dbReference type="RuleBase" id="RU003357"/>
    </source>
</evidence>
<dbReference type="Gene3D" id="2.40.170.20">
    <property type="entry name" value="TonB-dependent receptor, beta-barrel domain"/>
    <property type="match status" value="1"/>
</dbReference>
<dbReference type="PANTHER" id="PTHR47234:SF2">
    <property type="entry name" value="TONB-DEPENDENT RECEPTOR"/>
    <property type="match status" value="1"/>
</dbReference>
<dbReference type="InterPro" id="IPR039426">
    <property type="entry name" value="TonB-dep_rcpt-like"/>
</dbReference>
<keyword evidence="6 8" id="KW-0472">Membrane</keyword>
<accession>A0ABW1L137</accession>